<dbReference type="Proteomes" id="UP001168098">
    <property type="component" value="Unassembled WGS sequence"/>
</dbReference>
<dbReference type="SUPFAM" id="SSF52047">
    <property type="entry name" value="RNI-like"/>
    <property type="match status" value="1"/>
</dbReference>
<dbReference type="InterPro" id="IPR032675">
    <property type="entry name" value="LRR_dom_sf"/>
</dbReference>
<sequence length="241" mass="27319">MSEVKSIGAEFSGECVNPFASLKELRLVDMPEWESWSHSNLIIGDVGAFPCLPCLQRFVIRYCPKLIGELPKCLQSLVELHVSECPELVCRLPELASLRELNLKECDEAMLRGEFDPTSLMTLNLEMILGLACVRIGFTRSLVALQELVIKDCGWLTCLMEDCANLEKLPNGLQTFTCLEELQITRWPKLVISRFGKLVVDECESLKWLPQIYMSPSLVCFPNCELPTTLKNIYIFKVVKI</sequence>
<accession>A0AA38ZBD6</accession>
<name>A0AA38ZBD6_VITRO</name>
<evidence type="ECO:0000313" key="2">
    <source>
        <dbReference type="Proteomes" id="UP001168098"/>
    </source>
</evidence>
<dbReference type="PANTHER" id="PTHR34630:SF34">
    <property type="entry name" value="OS11G0245800 PROTEIN"/>
    <property type="match status" value="1"/>
</dbReference>
<gene>
    <name evidence="1" type="ORF">PVL29_017467</name>
</gene>
<protein>
    <submittedName>
        <fullName evidence="1">Uncharacterized protein</fullName>
    </submittedName>
</protein>
<proteinExistence type="predicted"/>
<organism evidence="1 2">
    <name type="scientific">Vitis rotundifolia</name>
    <name type="common">Muscadine grape</name>
    <dbReference type="NCBI Taxonomy" id="103349"/>
    <lineage>
        <taxon>Eukaryota</taxon>
        <taxon>Viridiplantae</taxon>
        <taxon>Streptophyta</taxon>
        <taxon>Embryophyta</taxon>
        <taxon>Tracheophyta</taxon>
        <taxon>Spermatophyta</taxon>
        <taxon>Magnoliopsida</taxon>
        <taxon>eudicotyledons</taxon>
        <taxon>Gunneridae</taxon>
        <taxon>Pentapetalae</taxon>
        <taxon>rosids</taxon>
        <taxon>Vitales</taxon>
        <taxon>Vitaceae</taxon>
        <taxon>Viteae</taxon>
        <taxon>Vitis</taxon>
    </lineage>
</organism>
<dbReference type="AlphaFoldDB" id="A0AA38ZBD6"/>
<dbReference type="PANTHER" id="PTHR34630">
    <property type="entry name" value="OS11G0677101 PROTEIN"/>
    <property type="match status" value="1"/>
</dbReference>
<dbReference type="EMBL" id="JARBHA010000013">
    <property type="protein sequence ID" value="KAJ9685438.1"/>
    <property type="molecule type" value="Genomic_DNA"/>
</dbReference>
<comment type="caution">
    <text evidence="1">The sequence shown here is derived from an EMBL/GenBank/DDBJ whole genome shotgun (WGS) entry which is preliminary data.</text>
</comment>
<evidence type="ECO:0000313" key="1">
    <source>
        <dbReference type="EMBL" id="KAJ9685438.1"/>
    </source>
</evidence>
<reference evidence="1 2" key="1">
    <citation type="journal article" date="2023" name="BMC Biotechnol.">
        <title>Vitis rotundifolia cv Carlos genome sequencing.</title>
        <authorList>
            <person name="Huff M."/>
            <person name="Hulse-Kemp A."/>
            <person name="Scheffler B."/>
            <person name="Youngblood R."/>
            <person name="Simpson S."/>
            <person name="Babiker E."/>
            <person name="Staton M."/>
        </authorList>
    </citation>
    <scope>NUCLEOTIDE SEQUENCE [LARGE SCALE GENOMIC DNA]</scope>
    <source>
        <tissue evidence="1">Leaf</tissue>
    </source>
</reference>
<keyword evidence="2" id="KW-1185">Reference proteome</keyword>
<dbReference type="Gene3D" id="3.80.10.10">
    <property type="entry name" value="Ribonuclease Inhibitor"/>
    <property type="match status" value="1"/>
</dbReference>